<keyword evidence="11" id="KW-1185">Reference proteome</keyword>
<dbReference type="STRING" id="80852.AWOD_I_0191"/>
<dbReference type="OrthoDB" id="9814458at2"/>
<dbReference type="KEGG" id="awd:AWOD_I_0191"/>
<dbReference type="GO" id="GO:0015920">
    <property type="term" value="P:lipopolysaccharide transport"/>
    <property type="evidence" value="ECO:0007669"/>
    <property type="project" value="TreeGrafter"/>
</dbReference>
<evidence type="ECO:0000256" key="7">
    <source>
        <dbReference type="ARBA" id="ARBA00023136"/>
    </source>
</evidence>
<keyword evidence="6 8" id="KW-1133">Transmembrane helix</keyword>
<gene>
    <name evidence="10" type="primary">kpsM</name>
    <name evidence="10" type="ORF">AWOD_I_0191</name>
</gene>
<dbReference type="PANTHER" id="PTHR30413:SF8">
    <property type="entry name" value="TRANSPORT PERMEASE PROTEIN"/>
    <property type="match status" value="1"/>
</dbReference>
<keyword evidence="7 8" id="KW-0472">Membrane</keyword>
<keyword evidence="3" id="KW-0813">Transport</keyword>
<dbReference type="HOGENOM" id="CLU_060703_5_1_6"/>
<feature type="domain" description="ABC-2 type transporter transmembrane" evidence="9">
    <location>
        <begin position="17"/>
        <end position="221"/>
    </location>
</feature>
<dbReference type="PANTHER" id="PTHR30413">
    <property type="entry name" value="INNER MEMBRANE TRANSPORT PERMEASE"/>
    <property type="match status" value="1"/>
</dbReference>
<organism evidence="10 11">
    <name type="scientific">Aliivibrio wodanis</name>
    <dbReference type="NCBI Taxonomy" id="80852"/>
    <lineage>
        <taxon>Bacteria</taxon>
        <taxon>Pseudomonadati</taxon>
        <taxon>Pseudomonadota</taxon>
        <taxon>Gammaproteobacteria</taxon>
        <taxon>Vibrionales</taxon>
        <taxon>Vibrionaceae</taxon>
        <taxon>Aliivibrio</taxon>
    </lineage>
</organism>
<dbReference type="GeneID" id="28539721"/>
<feature type="transmembrane region" description="Helical" evidence="8">
    <location>
        <begin position="33"/>
        <end position="55"/>
    </location>
</feature>
<dbReference type="AlphaFoldDB" id="A0A090IIG4"/>
<evidence type="ECO:0000256" key="8">
    <source>
        <dbReference type="SAM" id="Phobius"/>
    </source>
</evidence>
<accession>A0A090IIG4</accession>
<feature type="transmembrane region" description="Helical" evidence="8">
    <location>
        <begin position="234"/>
        <end position="255"/>
    </location>
</feature>
<evidence type="ECO:0000259" key="9">
    <source>
        <dbReference type="Pfam" id="PF01061"/>
    </source>
</evidence>
<dbReference type="PATRIC" id="fig|80852.17.peg.197"/>
<comment type="similarity">
    <text evidence="2">Belongs to the ABC-2 integral membrane protein family.</text>
</comment>
<evidence type="ECO:0000256" key="2">
    <source>
        <dbReference type="ARBA" id="ARBA00007783"/>
    </source>
</evidence>
<evidence type="ECO:0000313" key="10">
    <source>
        <dbReference type="EMBL" id="CED70286.1"/>
    </source>
</evidence>
<dbReference type="InterPro" id="IPR000412">
    <property type="entry name" value="ABC_2_transport"/>
</dbReference>
<feature type="transmembrane region" description="Helical" evidence="8">
    <location>
        <begin position="180"/>
        <end position="198"/>
    </location>
</feature>
<evidence type="ECO:0000256" key="6">
    <source>
        <dbReference type="ARBA" id="ARBA00022989"/>
    </source>
</evidence>
<reference evidence="11" key="1">
    <citation type="submission" date="2014-09" db="EMBL/GenBank/DDBJ databases">
        <authorList>
            <person name="Hjerde E."/>
        </authorList>
    </citation>
    <scope>NUCLEOTIDE SEQUENCE [LARGE SCALE GENOMIC DNA]</scope>
    <source>
        <strain evidence="11">06/09/139</strain>
    </source>
</reference>
<dbReference type="GO" id="GO:0043190">
    <property type="term" value="C:ATP-binding cassette (ABC) transporter complex"/>
    <property type="evidence" value="ECO:0007669"/>
    <property type="project" value="InterPro"/>
</dbReference>
<dbReference type="Proteomes" id="UP000032427">
    <property type="component" value="Chromosome 1"/>
</dbReference>
<proteinExistence type="inferred from homology"/>
<dbReference type="PRINTS" id="PR00164">
    <property type="entry name" value="ABC2TRNSPORT"/>
</dbReference>
<feature type="transmembrane region" description="Helical" evidence="8">
    <location>
        <begin position="67"/>
        <end position="88"/>
    </location>
</feature>
<keyword evidence="4" id="KW-1003">Cell membrane</keyword>
<dbReference type="InterPro" id="IPR013525">
    <property type="entry name" value="ABC2_TM"/>
</dbReference>
<keyword evidence="5 8" id="KW-0812">Transmembrane</keyword>
<evidence type="ECO:0000256" key="5">
    <source>
        <dbReference type="ARBA" id="ARBA00022692"/>
    </source>
</evidence>
<name>A0A090IIG4_9GAMM</name>
<dbReference type="EMBL" id="LN554846">
    <property type="protein sequence ID" value="CED70286.1"/>
    <property type="molecule type" value="Genomic_DNA"/>
</dbReference>
<sequence length="261" mass="29209">MAVVKKRSTIKIWGDVIFAIFLREIKSKFSDKLGIIWAVISPLSFILMMSSMRGLLDGGTTHSMPNFFFMAYGMVYIQLLISTISAAGGAIKKNKSLFAFRQVQPISSIIACCGLELLIKIFVIIPIFLFAAFLRIEIQIADPLEVMLNLTKVWLIGMSIGTLFSLASCYVAEVTKVQSLLIRPLFFVSGTFFSLQDFHPSVWPYLDWNPILHAIELSRQAAYPTFGAVGVSDFYLDASTLVCVFFALACYHISWKQAISR</sequence>
<feature type="transmembrane region" description="Helical" evidence="8">
    <location>
        <begin position="153"/>
        <end position="173"/>
    </location>
</feature>
<evidence type="ECO:0000313" key="11">
    <source>
        <dbReference type="Proteomes" id="UP000032427"/>
    </source>
</evidence>
<evidence type="ECO:0000256" key="1">
    <source>
        <dbReference type="ARBA" id="ARBA00004429"/>
    </source>
</evidence>
<protein>
    <submittedName>
        <fullName evidence="10">Capsular polysaccharide ABC transporter, membrane protein KpsM</fullName>
    </submittedName>
</protein>
<comment type="subcellular location">
    <subcellularLocation>
        <location evidence="1">Cell inner membrane</location>
        <topology evidence="1">Multi-pass membrane protein</topology>
    </subcellularLocation>
</comment>
<evidence type="ECO:0000256" key="3">
    <source>
        <dbReference type="ARBA" id="ARBA00022448"/>
    </source>
</evidence>
<feature type="transmembrane region" description="Helical" evidence="8">
    <location>
        <begin position="109"/>
        <end position="133"/>
    </location>
</feature>
<dbReference type="Pfam" id="PF01061">
    <property type="entry name" value="ABC2_membrane"/>
    <property type="match status" value="1"/>
</dbReference>
<evidence type="ECO:0000256" key="4">
    <source>
        <dbReference type="ARBA" id="ARBA00022475"/>
    </source>
</evidence>
<dbReference type="GO" id="GO:0140359">
    <property type="term" value="F:ABC-type transporter activity"/>
    <property type="evidence" value="ECO:0007669"/>
    <property type="project" value="InterPro"/>
</dbReference>